<organism evidence="2 3">
    <name type="scientific">Myriangium duriaei CBS 260.36</name>
    <dbReference type="NCBI Taxonomy" id="1168546"/>
    <lineage>
        <taxon>Eukaryota</taxon>
        <taxon>Fungi</taxon>
        <taxon>Dikarya</taxon>
        <taxon>Ascomycota</taxon>
        <taxon>Pezizomycotina</taxon>
        <taxon>Dothideomycetes</taxon>
        <taxon>Dothideomycetidae</taxon>
        <taxon>Myriangiales</taxon>
        <taxon>Myriangiaceae</taxon>
        <taxon>Myriangium</taxon>
    </lineage>
</organism>
<dbReference type="InterPro" id="IPR035929">
    <property type="entry name" value="CoaB-like_sf"/>
</dbReference>
<proteinExistence type="predicted"/>
<evidence type="ECO:0000313" key="2">
    <source>
        <dbReference type="EMBL" id="KAF2150368.1"/>
    </source>
</evidence>
<gene>
    <name evidence="2" type="ORF">K461DRAFT_322826</name>
</gene>
<reference evidence="2" key="1">
    <citation type="journal article" date="2020" name="Stud. Mycol.">
        <title>101 Dothideomycetes genomes: a test case for predicting lifestyles and emergence of pathogens.</title>
        <authorList>
            <person name="Haridas S."/>
            <person name="Albert R."/>
            <person name="Binder M."/>
            <person name="Bloem J."/>
            <person name="Labutti K."/>
            <person name="Salamov A."/>
            <person name="Andreopoulos B."/>
            <person name="Baker S."/>
            <person name="Barry K."/>
            <person name="Bills G."/>
            <person name="Bluhm B."/>
            <person name="Cannon C."/>
            <person name="Castanera R."/>
            <person name="Culley D."/>
            <person name="Daum C."/>
            <person name="Ezra D."/>
            <person name="Gonzalez J."/>
            <person name="Henrissat B."/>
            <person name="Kuo A."/>
            <person name="Liang C."/>
            <person name="Lipzen A."/>
            <person name="Lutzoni F."/>
            <person name="Magnuson J."/>
            <person name="Mondo S."/>
            <person name="Nolan M."/>
            <person name="Ohm R."/>
            <person name="Pangilinan J."/>
            <person name="Park H.-J."/>
            <person name="Ramirez L."/>
            <person name="Alfaro M."/>
            <person name="Sun H."/>
            <person name="Tritt A."/>
            <person name="Yoshinaga Y."/>
            <person name="Zwiers L.-H."/>
            <person name="Turgeon B."/>
            <person name="Goodwin S."/>
            <person name="Spatafora J."/>
            <person name="Crous P."/>
            <person name="Grigoriev I."/>
        </authorList>
    </citation>
    <scope>NUCLEOTIDE SEQUENCE</scope>
    <source>
        <strain evidence="2">CBS 260.36</strain>
    </source>
</reference>
<evidence type="ECO:0000313" key="3">
    <source>
        <dbReference type="Proteomes" id="UP000799439"/>
    </source>
</evidence>
<feature type="region of interest" description="Disordered" evidence="1">
    <location>
        <begin position="337"/>
        <end position="370"/>
    </location>
</feature>
<dbReference type="PANTHER" id="PTHR12290">
    <property type="entry name" value="CORNICHON-RELATED"/>
    <property type="match status" value="1"/>
</dbReference>
<feature type="compositionally biased region" description="Basic and acidic residues" evidence="1">
    <location>
        <begin position="350"/>
        <end position="365"/>
    </location>
</feature>
<dbReference type="OrthoDB" id="70224at2759"/>
<accession>A0A9P4IUU1</accession>
<sequence>MPQSSPPDPSLEHEEYFASNPPPSFLASHTNQAQDFISHHAAVPGQRVVLVTSGGTTVPLETNMVRFVDNFSAGTRGATSAEWFLRQGYAVIFLHREFSLLPFARHYSHSSHNCFLDYLSPSPPSSSSPVTIASEYQTKMASVLHQYRQARDSNRLLLLPFTTVNDYLWTLRRIAQLLHPLGSRALFYLAAAVSDFFIPRRKMVEHKIQSSEDFASAGPPPDTAATIQDKKLIVNLDPVPKFLKTLVESWSPAGMIVSFKLETDPKLLVTKARYALEKYGHHLVVGNLLSTRKWEVVFVALGEGREVRETWIRVPRQARASSVSGIPGNVGLASTVRGREGAEVNGGSGEDEKTDRVAGSEEEAKNALGDPEIEIESLMVPEIANLHAAHIKRIDEGTGKA</sequence>
<dbReference type="EMBL" id="ML996089">
    <property type="protein sequence ID" value="KAF2150368.1"/>
    <property type="molecule type" value="Genomic_DNA"/>
</dbReference>
<evidence type="ECO:0000256" key="1">
    <source>
        <dbReference type="SAM" id="MobiDB-lite"/>
    </source>
</evidence>
<dbReference type="SUPFAM" id="SSF102645">
    <property type="entry name" value="CoaB-like"/>
    <property type="match status" value="1"/>
</dbReference>
<keyword evidence="3" id="KW-1185">Reference proteome</keyword>
<protein>
    <submittedName>
        <fullName evidence="2">DFP-domain-containing protein</fullName>
    </submittedName>
</protein>
<comment type="caution">
    <text evidence="2">The sequence shown here is derived from an EMBL/GenBank/DDBJ whole genome shotgun (WGS) entry which is preliminary data.</text>
</comment>
<dbReference type="Gene3D" id="3.40.50.10300">
    <property type="entry name" value="CoaB-like"/>
    <property type="match status" value="1"/>
</dbReference>
<dbReference type="AlphaFoldDB" id="A0A9P4IUU1"/>
<dbReference type="Proteomes" id="UP000799439">
    <property type="component" value="Unassembled WGS sequence"/>
</dbReference>
<name>A0A9P4IUU1_9PEZI</name>